<keyword evidence="2" id="KW-0614">Plasmid</keyword>
<dbReference type="InterPro" id="IPR036291">
    <property type="entry name" value="NAD(P)-bd_dom_sf"/>
</dbReference>
<dbReference type="PANTHER" id="PTHR48079:SF6">
    <property type="entry name" value="NAD(P)-BINDING DOMAIN-CONTAINING PROTEIN-RELATED"/>
    <property type="match status" value="1"/>
</dbReference>
<dbReference type="OrthoDB" id="596910at2"/>
<dbReference type="EMBL" id="VTRU01000001">
    <property type="protein sequence ID" value="TZF99509.1"/>
    <property type="molecule type" value="Genomic_DNA"/>
</dbReference>
<dbReference type="AlphaFoldDB" id="A0A5D8ZXR7"/>
<dbReference type="GO" id="GO:0004029">
    <property type="term" value="F:aldehyde dehydrogenase (NAD+) activity"/>
    <property type="evidence" value="ECO:0007669"/>
    <property type="project" value="TreeGrafter"/>
</dbReference>
<feature type="domain" description="NAD-dependent epimerase/dehydratase" evidence="1">
    <location>
        <begin position="2"/>
        <end position="228"/>
    </location>
</feature>
<proteinExistence type="predicted"/>
<organism evidence="2 3">
    <name type="scientific">Chryseobacterium panacisoli</name>
    <dbReference type="NCBI Taxonomy" id="1807141"/>
    <lineage>
        <taxon>Bacteria</taxon>
        <taxon>Pseudomonadati</taxon>
        <taxon>Bacteroidota</taxon>
        <taxon>Flavobacteriia</taxon>
        <taxon>Flavobacteriales</taxon>
        <taxon>Weeksellaceae</taxon>
        <taxon>Chryseobacterium group</taxon>
        <taxon>Chryseobacterium</taxon>
    </lineage>
</organism>
<dbReference type="Gene3D" id="3.40.50.720">
    <property type="entry name" value="NAD(P)-binding Rossmann-like Domain"/>
    <property type="match status" value="1"/>
</dbReference>
<dbReference type="InterPro" id="IPR001509">
    <property type="entry name" value="Epimerase_deHydtase"/>
</dbReference>
<name>A0A5D8ZXR7_9FLAO</name>
<protein>
    <submittedName>
        <fullName evidence="2">NAD-dependent epimerase/dehydratase family protein</fullName>
    </submittedName>
</protein>
<reference evidence="2 3" key="1">
    <citation type="submission" date="2019-08" db="EMBL/GenBank/DDBJ databases">
        <title>Draft genome sequence of Chryseobacterium sp. Gsoil 183.</title>
        <authorList>
            <person name="Im W.-T."/>
        </authorList>
    </citation>
    <scope>NUCLEOTIDE SEQUENCE [LARGE SCALE GENOMIC DNA]</scope>
    <source>
        <strain evidence="2 3">Gsoil 183</strain>
        <plasmid evidence="2">unnamed1</plasmid>
    </source>
</reference>
<comment type="caution">
    <text evidence="2">The sequence shown here is derived from an EMBL/GenBank/DDBJ whole genome shotgun (WGS) entry which is preliminary data.</text>
</comment>
<evidence type="ECO:0000313" key="2">
    <source>
        <dbReference type="EMBL" id="TZF99509.1"/>
    </source>
</evidence>
<dbReference type="SUPFAM" id="SSF51735">
    <property type="entry name" value="NAD(P)-binding Rossmann-fold domains"/>
    <property type="match status" value="1"/>
</dbReference>
<dbReference type="Pfam" id="PF01370">
    <property type="entry name" value="Epimerase"/>
    <property type="match status" value="1"/>
</dbReference>
<gene>
    <name evidence="2" type="ORF">FW781_06160</name>
</gene>
<dbReference type="InterPro" id="IPR051783">
    <property type="entry name" value="NAD(P)-dependent_oxidoreduct"/>
</dbReference>
<geneLocation type="plasmid" evidence="2">
    <name>unnamed1</name>
</geneLocation>
<accession>A0A5D8ZXR7</accession>
<keyword evidence="3" id="KW-1185">Reference proteome</keyword>
<evidence type="ECO:0000259" key="1">
    <source>
        <dbReference type="Pfam" id="PF01370"/>
    </source>
</evidence>
<evidence type="ECO:0000313" key="3">
    <source>
        <dbReference type="Proteomes" id="UP000323884"/>
    </source>
</evidence>
<dbReference type="RefSeq" id="WP_149386608.1">
    <property type="nucleotide sequence ID" value="NZ_VTRU01000001.1"/>
</dbReference>
<sequence>MIFVTGATGILGRIIVLELLKRGKNVRASKRPGSNLNEVKHSYSFYTENPDDFFNRVEWVNVDFDDLNSLTTALQGVDEVYHCAAKVSFHPKDEKEMYRTNIKGTENLLFACEGSDVKKFLHVSSVAVLDNFNEKGELDEDSDFNPKLEHSAYAISKHLSEMEAWRASAEGLNVVIINPGMIVGSGNWNQSSGELFSTFEDNSFTFSGGSAYVDVRDVANTAIGLMENNFFGERFIIVAENNRYADLAKQVRTRLGLKDARILSQSVLNIGRIANILFGWLIPKLKMVTKSNIEAISSFNTISNHKVKEKLNYQFIPVKESIDFHLNNYINDKKLKK</sequence>
<dbReference type="GO" id="GO:0005737">
    <property type="term" value="C:cytoplasm"/>
    <property type="evidence" value="ECO:0007669"/>
    <property type="project" value="TreeGrafter"/>
</dbReference>
<dbReference type="PANTHER" id="PTHR48079">
    <property type="entry name" value="PROTEIN YEEZ"/>
    <property type="match status" value="1"/>
</dbReference>
<dbReference type="Proteomes" id="UP000323884">
    <property type="component" value="Unassembled WGS sequence"/>
</dbReference>